<dbReference type="Pfam" id="PF13529">
    <property type="entry name" value="Peptidase_C39_2"/>
    <property type="match status" value="1"/>
</dbReference>
<feature type="chain" id="PRO_5019578356" description="Peptidase C39-like domain-containing protein" evidence="1">
    <location>
        <begin position="25"/>
        <end position="243"/>
    </location>
</feature>
<dbReference type="SUPFAM" id="SSF54001">
    <property type="entry name" value="Cysteine proteinases"/>
    <property type="match status" value="1"/>
</dbReference>
<name>A0A430FSI5_9BIFI</name>
<proteinExistence type="predicted"/>
<organism evidence="3 4">
    <name type="scientific">Bifidobacterium dolichotidis</name>
    <dbReference type="NCBI Taxonomy" id="2306976"/>
    <lineage>
        <taxon>Bacteria</taxon>
        <taxon>Bacillati</taxon>
        <taxon>Actinomycetota</taxon>
        <taxon>Actinomycetes</taxon>
        <taxon>Bifidobacteriales</taxon>
        <taxon>Bifidobacteriaceae</taxon>
        <taxon>Bifidobacterium</taxon>
    </lineage>
</organism>
<dbReference type="OrthoDB" id="9804442at2"/>
<dbReference type="RefSeq" id="WP_125963029.1">
    <property type="nucleotide sequence ID" value="NZ_QXGM01000001.1"/>
</dbReference>
<sequence length="243" mass="26821">MKKVFAIIGILISTCFLPATTCMAAETPVHTEHIAAGSTNSNISMPSQRAIQQWLVAHGQGEALAALTTGTTPAQEHAAWVEITNFVYYGQEQVDSCIPASMRMALQALIGTDITEQFTQQACGWNPGSGSNLYICRDSLNKMPYGHTFTIHRAETKDLFTTDLYSALQDGFPVVMRIQPVSDDWFYDVNPLGHVITIYGMTSDTSMVKVADPWGEYSGKTDLQQFIITTDKLFEVYNGVYLI</sequence>
<evidence type="ECO:0000313" key="3">
    <source>
        <dbReference type="EMBL" id="RSX55846.1"/>
    </source>
</evidence>
<reference evidence="3 4" key="1">
    <citation type="submission" date="2018-09" db="EMBL/GenBank/DDBJ databases">
        <title>Characterization of the phylogenetic diversity of five novel species belonging to the genus Bifidobacterium.</title>
        <authorList>
            <person name="Lugli G.A."/>
            <person name="Duranti S."/>
            <person name="Milani C."/>
        </authorList>
    </citation>
    <scope>NUCLEOTIDE SEQUENCE [LARGE SCALE GENOMIC DNA]</scope>
    <source>
        <strain evidence="3 4">2036B</strain>
    </source>
</reference>
<keyword evidence="4" id="KW-1185">Reference proteome</keyword>
<keyword evidence="1" id="KW-0732">Signal</keyword>
<dbReference type="InterPro" id="IPR039564">
    <property type="entry name" value="Peptidase_C39-like"/>
</dbReference>
<evidence type="ECO:0000256" key="1">
    <source>
        <dbReference type="SAM" id="SignalP"/>
    </source>
</evidence>
<dbReference type="Proteomes" id="UP000287609">
    <property type="component" value="Unassembled WGS sequence"/>
</dbReference>
<dbReference type="Gene3D" id="3.90.70.10">
    <property type="entry name" value="Cysteine proteinases"/>
    <property type="match status" value="1"/>
</dbReference>
<protein>
    <recommendedName>
        <fullName evidence="2">Peptidase C39-like domain-containing protein</fullName>
    </recommendedName>
</protein>
<dbReference type="InterPro" id="IPR038765">
    <property type="entry name" value="Papain-like_cys_pep_sf"/>
</dbReference>
<dbReference type="EMBL" id="QXGM01000001">
    <property type="protein sequence ID" value="RSX55846.1"/>
    <property type="molecule type" value="Genomic_DNA"/>
</dbReference>
<evidence type="ECO:0000313" key="4">
    <source>
        <dbReference type="Proteomes" id="UP000287609"/>
    </source>
</evidence>
<comment type="caution">
    <text evidence="3">The sequence shown here is derived from an EMBL/GenBank/DDBJ whole genome shotgun (WGS) entry which is preliminary data.</text>
</comment>
<feature type="domain" description="Peptidase C39-like" evidence="2">
    <location>
        <begin position="85"/>
        <end position="214"/>
    </location>
</feature>
<feature type="signal peptide" evidence="1">
    <location>
        <begin position="1"/>
        <end position="24"/>
    </location>
</feature>
<gene>
    <name evidence="3" type="ORF">D2E26_0409</name>
</gene>
<evidence type="ECO:0000259" key="2">
    <source>
        <dbReference type="Pfam" id="PF13529"/>
    </source>
</evidence>
<accession>A0A430FSI5</accession>
<dbReference type="AlphaFoldDB" id="A0A430FSI5"/>